<reference evidence="2" key="1">
    <citation type="submission" date="2021-07" db="EMBL/GenBank/DDBJ databases">
        <title>Complete genome sequencing of a Clostridium isolate.</title>
        <authorList>
            <person name="Ueki A."/>
            <person name="Tonouchi A."/>
        </authorList>
    </citation>
    <scope>NUCLEOTIDE SEQUENCE [LARGE SCALE GENOMIC DNA]</scope>
    <source>
        <strain evidence="2">C5S11</strain>
    </source>
</reference>
<dbReference type="RefSeq" id="WP_224033304.1">
    <property type="nucleotide sequence ID" value="NZ_AP024849.1"/>
</dbReference>
<dbReference type="EMBL" id="AP024849">
    <property type="protein sequence ID" value="BCZ46907.1"/>
    <property type="molecule type" value="Genomic_DNA"/>
</dbReference>
<gene>
    <name evidence="1" type="ORF">psyc5s11_29740</name>
</gene>
<organism evidence="1 2">
    <name type="scientific">Clostridium gelidum</name>
    <dbReference type="NCBI Taxonomy" id="704125"/>
    <lineage>
        <taxon>Bacteria</taxon>
        <taxon>Bacillati</taxon>
        <taxon>Bacillota</taxon>
        <taxon>Clostridia</taxon>
        <taxon>Eubacteriales</taxon>
        <taxon>Clostridiaceae</taxon>
        <taxon>Clostridium</taxon>
    </lineage>
</organism>
<sequence>MCLFNEAKCLFYTNENKCNIKTNEYECTVVCQSSYASFGIYEVGFQFLLDLKILKEALINHKTIEEEGVYIDFKQKNILPEKCNIKIDATTNRIKLCVLNIDAFLEIKSEYLKKILDIR</sequence>
<protein>
    <submittedName>
        <fullName evidence="1">Uncharacterized protein</fullName>
    </submittedName>
</protein>
<accession>A0ABN6J2B5</accession>
<name>A0ABN6J2B5_9CLOT</name>
<keyword evidence="2" id="KW-1185">Reference proteome</keyword>
<proteinExistence type="predicted"/>
<dbReference type="Proteomes" id="UP000824633">
    <property type="component" value="Chromosome"/>
</dbReference>
<evidence type="ECO:0000313" key="1">
    <source>
        <dbReference type="EMBL" id="BCZ46907.1"/>
    </source>
</evidence>
<evidence type="ECO:0000313" key="2">
    <source>
        <dbReference type="Proteomes" id="UP000824633"/>
    </source>
</evidence>